<proteinExistence type="predicted"/>
<accession>A0AAV0G7R5</accession>
<feature type="region of interest" description="Disordered" evidence="1">
    <location>
        <begin position="27"/>
        <end position="49"/>
    </location>
</feature>
<dbReference type="GO" id="GO:0006400">
    <property type="term" value="P:tRNA modification"/>
    <property type="evidence" value="ECO:0007669"/>
    <property type="project" value="InterPro"/>
</dbReference>
<reference evidence="2" key="1">
    <citation type="submission" date="2022-07" db="EMBL/GenBank/DDBJ databases">
        <authorList>
            <person name="Macas J."/>
            <person name="Novak P."/>
            <person name="Neumann P."/>
        </authorList>
    </citation>
    <scope>NUCLEOTIDE SEQUENCE</scope>
</reference>
<dbReference type="GO" id="GO:0003723">
    <property type="term" value="F:RNA binding"/>
    <property type="evidence" value="ECO:0007669"/>
    <property type="project" value="InterPro"/>
</dbReference>
<dbReference type="PANTHER" id="PTHR13452">
    <property type="entry name" value="THUMP DOMAIN CONTAINING PROTEIN 1-RELATED"/>
    <property type="match status" value="1"/>
</dbReference>
<keyword evidence="3" id="KW-1185">Reference proteome</keyword>
<dbReference type="Proteomes" id="UP001152523">
    <property type="component" value="Unassembled WGS sequence"/>
</dbReference>
<evidence type="ECO:0000256" key="1">
    <source>
        <dbReference type="SAM" id="MobiDB-lite"/>
    </source>
</evidence>
<dbReference type="AlphaFoldDB" id="A0AAV0G7R5"/>
<dbReference type="InterPro" id="IPR040183">
    <property type="entry name" value="THUMPD1-like"/>
</dbReference>
<sequence length="367" mass="40662">MWLLFDLLPLLPKAEEGETALQCLNSESSDMTEDHEEKSGNATTGLENDDGELGMKPWEQHSTVISIPRFDYNASSSILRHSHCGFLITCPLKREKSATKEAICILEKYIPNADSKKRKLCIRSGDPDSLDCKESGCSNEMSGNSLETTSRFTELVWEESDMCAEKNLDLSLVKLTRSGLLLLTFPCGKSPPIVNILFDIVQSLESNSLSMPRWCHRIFPIQSTCVLDEKGLQMTVPKLVNGFMIDNQNKLGQPVKFAVGYNRRGIEESEMKNTQSDKNDHISTLLDRTKCFDVVAAIVKDIIPNSVVDLKHPEFAVLIELLPLSGTPDGLAVGGVSVLPKELFSTKPRLSVKALVFDTKAKGVKRS</sequence>
<dbReference type="EMBL" id="CAMAPF010001058">
    <property type="protein sequence ID" value="CAH9144031.1"/>
    <property type="molecule type" value="Genomic_DNA"/>
</dbReference>
<organism evidence="2 3">
    <name type="scientific">Cuscuta epithymum</name>
    <dbReference type="NCBI Taxonomy" id="186058"/>
    <lineage>
        <taxon>Eukaryota</taxon>
        <taxon>Viridiplantae</taxon>
        <taxon>Streptophyta</taxon>
        <taxon>Embryophyta</taxon>
        <taxon>Tracheophyta</taxon>
        <taxon>Spermatophyta</taxon>
        <taxon>Magnoliopsida</taxon>
        <taxon>eudicotyledons</taxon>
        <taxon>Gunneridae</taxon>
        <taxon>Pentapetalae</taxon>
        <taxon>asterids</taxon>
        <taxon>lamiids</taxon>
        <taxon>Solanales</taxon>
        <taxon>Convolvulaceae</taxon>
        <taxon>Cuscuteae</taxon>
        <taxon>Cuscuta</taxon>
        <taxon>Cuscuta subgen. Cuscuta</taxon>
    </lineage>
</organism>
<evidence type="ECO:0000313" key="2">
    <source>
        <dbReference type="EMBL" id="CAH9144031.1"/>
    </source>
</evidence>
<dbReference type="PANTHER" id="PTHR13452:SF13">
    <property type="entry name" value="OS02G0672400 PROTEIN"/>
    <property type="match status" value="1"/>
</dbReference>
<name>A0AAV0G7R5_9ASTE</name>
<evidence type="ECO:0008006" key="4">
    <source>
        <dbReference type="Google" id="ProtNLM"/>
    </source>
</evidence>
<comment type="caution">
    <text evidence="2">The sequence shown here is derived from an EMBL/GenBank/DDBJ whole genome shotgun (WGS) entry which is preliminary data.</text>
</comment>
<gene>
    <name evidence="2" type="ORF">CEPIT_LOCUS41127</name>
</gene>
<protein>
    <recommendedName>
        <fullName evidence="4">THUMP domain-containing protein</fullName>
    </recommendedName>
</protein>
<dbReference type="SUPFAM" id="SSF143437">
    <property type="entry name" value="THUMP domain-like"/>
    <property type="match status" value="1"/>
</dbReference>
<evidence type="ECO:0000313" key="3">
    <source>
        <dbReference type="Proteomes" id="UP001152523"/>
    </source>
</evidence>